<comment type="caution">
    <text evidence="2">The sequence shown here is derived from an EMBL/GenBank/DDBJ whole genome shotgun (WGS) entry which is preliminary data.</text>
</comment>
<keyword evidence="3" id="KW-1185">Reference proteome</keyword>
<sequence length="57" mass="6617">MHPNHHPPREGRKQRTTARRWAARHRRTARAHILRGACYGLGTGATGLAFMWLERLM</sequence>
<evidence type="ECO:0000313" key="2">
    <source>
        <dbReference type="EMBL" id="GAA2255008.1"/>
    </source>
</evidence>
<reference evidence="2 3" key="1">
    <citation type="journal article" date="2019" name="Int. J. Syst. Evol. Microbiol.">
        <title>The Global Catalogue of Microorganisms (GCM) 10K type strain sequencing project: providing services to taxonomists for standard genome sequencing and annotation.</title>
        <authorList>
            <consortium name="The Broad Institute Genomics Platform"/>
            <consortium name="The Broad Institute Genome Sequencing Center for Infectious Disease"/>
            <person name="Wu L."/>
            <person name="Ma J."/>
        </authorList>
    </citation>
    <scope>NUCLEOTIDE SEQUENCE [LARGE SCALE GENOMIC DNA]</scope>
    <source>
        <strain evidence="2 3">JCM 3053</strain>
    </source>
</reference>
<gene>
    <name evidence="2" type="ORF">GCM10010104_59990</name>
</gene>
<keyword evidence="1" id="KW-1133">Transmembrane helix</keyword>
<evidence type="ECO:0000256" key="1">
    <source>
        <dbReference type="SAM" id="Phobius"/>
    </source>
</evidence>
<evidence type="ECO:0000313" key="3">
    <source>
        <dbReference type="Proteomes" id="UP001501474"/>
    </source>
</evidence>
<dbReference type="RefSeq" id="WP_234849411.1">
    <property type="nucleotide sequence ID" value="NZ_BAAART010000163.1"/>
</dbReference>
<keyword evidence="1" id="KW-0812">Transmembrane</keyword>
<name>A0ABN3EDU8_9ACTN</name>
<accession>A0ABN3EDU8</accession>
<feature type="transmembrane region" description="Helical" evidence="1">
    <location>
        <begin position="33"/>
        <end position="53"/>
    </location>
</feature>
<keyword evidence="1" id="KW-0472">Membrane</keyword>
<proteinExistence type="predicted"/>
<protein>
    <submittedName>
        <fullName evidence="2">Uncharacterized protein</fullName>
    </submittedName>
</protein>
<dbReference type="Proteomes" id="UP001501474">
    <property type="component" value="Unassembled WGS sequence"/>
</dbReference>
<organism evidence="2 3">
    <name type="scientific">Streptomyces indiaensis</name>
    <dbReference type="NCBI Taxonomy" id="284033"/>
    <lineage>
        <taxon>Bacteria</taxon>
        <taxon>Bacillati</taxon>
        <taxon>Actinomycetota</taxon>
        <taxon>Actinomycetes</taxon>
        <taxon>Kitasatosporales</taxon>
        <taxon>Streptomycetaceae</taxon>
        <taxon>Streptomyces</taxon>
    </lineage>
</organism>
<dbReference type="EMBL" id="BAAART010000163">
    <property type="protein sequence ID" value="GAA2255008.1"/>
    <property type="molecule type" value="Genomic_DNA"/>
</dbReference>